<dbReference type="EMBL" id="JBJQND010000006">
    <property type="protein sequence ID" value="KAL3874119.1"/>
    <property type="molecule type" value="Genomic_DNA"/>
</dbReference>
<keyword evidence="2 4" id="KW-0863">Zinc-finger</keyword>
<proteinExistence type="predicted"/>
<keyword evidence="1" id="KW-0479">Metal-binding</keyword>
<name>A0ABD3WJH6_SINWO</name>
<evidence type="ECO:0000256" key="5">
    <source>
        <dbReference type="SAM" id="MobiDB-lite"/>
    </source>
</evidence>
<dbReference type="SUPFAM" id="SSF57850">
    <property type="entry name" value="RING/U-box"/>
    <property type="match status" value="1"/>
</dbReference>
<dbReference type="GO" id="GO:0008270">
    <property type="term" value="F:zinc ion binding"/>
    <property type="evidence" value="ECO:0007669"/>
    <property type="project" value="UniProtKB-KW"/>
</dbReference>
<evidence type="ECO:0000259" key="6">
    <source>
        <dbReference type="PROSITE" id="PS50089"/>
    </source>
</evidence>
<keyword evidence="3" id="KW-0862">Zinc</keyword>
<sequence>MDDSLVDVQCKYEQRFSCPICFEPSIKIIYGICQHRICDKCLYTSSGELRKCMTRCPTCQREHMFPEEKPDIPEDNIEMMKALGIRQCPKKGCGVSVWYWELEKHTGSHSRRKSNRSSPKVHEDRNPQGLNSTHYMRVTRSAQLRTTRSKRLSLH</sequence>
<dbReference type="InterPro" id="IPR013083">
    <property type="entry name" value="Znf_RING/FYVE/PHD"/>
</dbReference>
<keyword evidence="8" id="KW-1185">Reference proteome</keyword>
<evidence type="ECO:0000313" key="7">
    <source>
        <dbReference type="EMBL" id="KAL3874119.1"/>
    </source>
</evidence>
<organism evidence="7 8">
    <name type="scientific">Sinanodonta woodiana</name>
    <name type="common">Chinese pond mussel</name>
    <name type="synonym">Anodonta woodiana</name>
    <dbReference type="NCBI Taxonomy" id="1069815"/>
    <lineage>
        <taxon>Eukaryota</taxon>
        <taxon>Metazoa</taxon>
        <taxon>Spiralia</taxon>
        <taxon>Lophotrochozoa</taxon>
        <taxon>Mollusca</taxon>
        <taxon>Bivalvia</taxon>
        <taxon>Autobranchia</taxon>
        <taxon>Heteroconchia</taxon>
        <taxon>Palaeoheterodonta</taxon>
        <taxon>Unionida</taxon>
        <taxon>Unionoidea</taxon>
        <taxon>Unionidae</taxon>
        <taxon>Unioninae</taxon>
        <taxon>Sinanodonta</taxon>
    </lineage>
</organism>
<accession>A0ABD3WJH6</accession>
<dbReference type="InterPro" id="IPR017907">
    <property type="entry name" value="Znf_RING_CS"/>
</dbReference>
<dbReference type="InterPro" id="IPR001841">
    <property type="entry name" value="Znf_RING"/>
</dbReference>
<evidence type="ECO:0000256" key="2">
    <source>
        <dbReference type="ARBA" id="ARBA00022771"/>
    </source>
</evidence>
<dbReference type="AlphaFoldDB" id="A0ABD3WJH6"/>
<dbReference type="PROSITE" id="PS00518">
    <property type="entry name" value="ZF_RING_1"/>
    <property type="match status" value="1"/>
</dbReference>
<feature type="compositionally biased region" description="Polar residues" evidence="5">
    <location>
        <begin position="128"/>
        <end position="146"/>
    </location>
</feature>
<gene>
    <name evidence="7" type="ORF">ACJMK2_037175</name>
</gene>
<evidence type="ECO:0000256" key="4">
    <source>
        <dbReference type="PROSITE-ProRule" id="PRU00175"/>
    </source>
</evidence>
<comment type="caution">
    <text evidence="7">The sequence shown here is derived from an EMBL/GenBank/DDBJ whole genome shotgun (WGS) entry which is preliminary data.</text>
</comment>
<feature type="domain" description="RING-type" evidence="6">
    <location>
        <begin position="18"/>
        <end position="60"/>
    </location>
</feature>
<feature type="region of interest" description="Disordered" evidence="5">
    <location>
        <begin position="109"/>
        <end position="155"/>
    </location>
</feature>
<dbReference type="Proteomes" id="UP001634394">
    <property type="component" value="Unassembled WGS sequence"/>
</dbReference>
<evidence type="ECO:0000256" key="3">
    <source>
        <dbReference type="ARBA" id="ARBA00022833"/>
    </source>
</evidence>
<protein>
    <recommendedName>
        <fullName evidence="6">RING-type domain-containing protein</fullName>
    </recommendedName>
</protein>
<reference evidence="7 8" key="1">
    <citation type="submission" date="2024-11" db="EMBL/GenBank/DDBJ databases">
        <title>Chromosome-level genome assembly of the freshwater bivalve Anodonta woodiana.</title>
        <authorList>
            <person name="Chen X."/>
        </authorList>
    </citation>
    <scope>NUCLEOTIDE SEQUENCE [LARGE SCALE GENOMIC DNA]</scope>
    <source>
        <strain evidence="7">MN2024</strain>
        <tissue evidence="7">Gills</tissue>
    </source>
</reference>
<evidence type="ECO:0000313" key="8">
    <source>
        <dbReference type="Proteomes" id="UP001634394"/>
    </source>
</evidence>
<dbReference type="Gene3D" id="3.30.40.10">
    <property type="entry name" value="Zinc/RING finger domain, C3HC4 (zinc finger)"/>
    <property type="match status" value="1"/>
</dbReference>
<dbReference type="PROSITE" id="PS50089">
    <property type="entry name" value="ZF_RING_2"/>
    <property type="match status" value="1"/>
</dbReference>
<evidence type="ECO:0000256" key="1">
    <source>
        <dbReference type="ARBA" id="ARBA00022723"/>
    </source>
</evidence>